<accession>F2EC02</accession>
<protein>
    <submittedName>
        <fullName evidence="1">Predicted protein</fullName>
    </submittedName>
</protein>
<dbReference type="EMBL" id="AK373677">
    <property type="protein sequence ID" value="BAK04874.1"/>
    <property type="molecule type" value="mRNA"/>
</dbReference>
<evidence type="ECO:0000313" key="1">
    <source>
        <dbReference type="EMBL" id="BAK04874.1"/>
    </source>
</evidence>
<sequence>MPAIAPKLGYETSDKARCARSDETLAVPHVRGGLHAAVQIQSSCWRHCLRSSTSLNHYFAHELEQGGYISVVKFCPTREELGAASGWKLVSSPICKDGATSMNSAARAIKFMGNRRHKMLVDYNYEQLKQGQRKNISLRLGTQKKNEIKEQKKAHINITWSSDPSTASPLWWPWLQLRQT</sequence>
<proteinExistence type="evidence at transcript level"/>
<dbReference type="AlphaFoldDB" id="F2EC02"/>
<reference evidence="1" key="1">
    <citation type="journal article" date="2011" name="Plant Physiol.">
        <title>Comprehensive sequence analysis of 24,783 barley full-length cDNAs derived from 12 clone libraries.</title>
        <authorList>
            <person name="Matsumoto T."/>
            <person name="Tanaka T."/>
            <person name="Sakai H."/>
            <person name="Amano N."/>
            <person name="Kanamori H."/>
            <person name="Kurita K."/>
            <person name="Kikuta A."/>
            <person name="Kamiya K."/>
            <person name="Yamamoto M."/>
            <person name="Ikawa H."/>
            <person name="Fujii N."/>
            <person name="Hori K."/>
            <person name="Itoh T."/>
            <person name="Sato K."/>
        </authorList>
    </citation>
    <scope>NUCLEOTIDE SEQUENCE</scope>
    <source>
        <tissue evidence="1">Seed</tissue>
    </source>
</reference>
<organism evidence="1">
    <name type="scientific">Hordeum vulgare subsp. vulgare</name>
    <name type="common">Domesticated barley</name>
    <dbReference type="NCBI Taxonomy" id="112509"/>
    <lineage>
        <taxon>Eukaryota</taxon>
        <taxon>Viridiplantae</taxon>
        <taxon>Streptophyta</taxon>
        <taxon>Embryophyta</taxon>
        <taxon>Tracheophyta</taxon>
        <taxon>Spermatophyta</taxon>
        <taxon>Magnoliopsida</taxon>
        <taxon>Liliopsida</taxon>
        <taxon>Poales</taxon>
        <taxon>Poaceae</taxon>
        <taxon>BOP clade</taxon>
        <taxon>Pooideae</taxon>
        <taxon>Triticodae</taxon>
        <taxon>Triticeae</taxon>
        <taxon>Hordeinae</taxon>
        <taxon>Hordeum</taxon>
    </lineage>
</organism>
<name>F2EC02_HORVV</name>